<dbReference type="GO" id="GO:0004077">
    <property type="term" value="F:biotin--[biotin carboxyl-carrier protein] ligase activity"/>
    <property type="evidence" value="ECO:0007669"/>
    <property type="project" value="UniProtKB-EC"/>
</dbReference>
<gene>
    <name evidence="5" type="primary">birA</name>
    <name evidence="5" type="ORF">MMAD_14690</name>
</gene>
<reference evidence="5 6" key="1">
    <citation type="journal article" date="2019" name="Emerg. Microbes Infect.">
        <title>Comprehensive subspecies identification of 175 nontuberculous mycobacteria species based on 7547 genomic profiles.</title>
        <authorList>
            <person name="Matsumoto Y."/>
            <person name="Kinjo T."/>
            <person name="Motooka D."/>
            <person name="Nabeya D."/>
            <person name="Jung N."/>
            <person name="Uechi K."/>
            <person name="Horii T."/>
            <person name="Iida T."/>
            <person name="Fujita J."/>
            <person name="Nakamura S."/>
        </authorList>
    </citation>
    <scope>NUCLEOTIDE SEQUENCE [LARGE SCALE GENOMIC DNA]</scope>
    <source>
        <strain evidence="5 6">JCM 13574</strain>
    </source>
</reference>
<feature type="domain" description="BPL/LPL catalytic" evidence="4">
    <location>
        <begin position="19"/>
        <end position="207"/>
    </location>
</feature>
<name>A0A7I7XC46_9MYCO</name>
<dbReference type="InterPro" id="IPR004408">
    <property type="entry name" value="Biotin_CoA_COase_ligase"/>
</dbReference>
<dbReference type="Gene3D" id="3.30.930.10">
    <property type="entry name" value="Bira Bifunctional Protein, Domain 2"/>
    <property type="match status" value="1"/>
</dbReference>
<evidence type="ECO:0000313" key="6">
    <source>
        <dbReference type="Proteomes" id="UP000466517"/>
    </source>
</evidence>
<keyword evidence="2" id="KW-0092">Biotin</keyword>
<dbReference type="Gene3D" id="2.30.30.100">
    <property type="match status" value="1"/>
</dbReference>
<keyword evidence="6" id="KW-1185">Reference proteome</keyword>
<protein>
    <recommendedName>
        <fullName evidence="3">biotin--[biotin carboxyl-carrier protein] ligase</fullName>
        <ecNumber evidence="3">6.3.4.15</ecNumber>
    </recommendedName>
</protein>
<organism evidence="5 6">
    <name type="scientific">Mycolicibacterium madagascariense</name>
    <dbReference type="NCBI Taxonomy" id="212765"/>
    <lineage>
        <taxon>Bacteria</taxon>
        <taxon>Bacillati</taxon>
        <taxon>Actinomycetota</taxon>
        <taxon>Actinomycetes</taxon>
        <taxon>Mycobacteriales</taxon>
        <taxon>Mycobacteriaceae</taxon>
        <taxon>Mycolicibacterium</taxon>
    </lineage>
</organism>
<dbReference type="InterPro" id="IPR045864">
    <property type="entry name" value="aa-tRNA-synth_II/BPL/LPL"/>
</dbReference>
<evidence type="ECO:0000256" key="1">
    <source>
        <dbReference type="ARBA" id="ARBA00022598"/>
    </source>
</evidence>
<evidence type="ECO:0000313" key="5">
    <source>
        <dbReference type="EMBL" id="BBZ27174.1"/>
    </source>
</evidence>
<dbReference type="GO" id="GO:0005737">
    <property type="term" value="C:cytoplasm"/>
    <property type="evidence" value="ECO:0007669"/>
    <property type="project" value="TreeGrafter"/>
</dbReference>
<dbReference type="EMBL" id="AP022610">
    <property type="protein sequence ID" value="BBZ27174.1"/>
    <property type="molecule type" value="Genomic_DNA"/>
</dbReference>
<evidence type="ECO:0000259" key="4">
    <source>
        <dbReference type="PROSITE" id="PS51733"/>
    </source>
</evidence>
<dbReference type="AlphaFoldDB" id="A0A7I7XC46"/>
<dbReference type="PANTHER" id="PTHR12835">
    <property type="entry name" value="BIOTIN PROTEIN LIGASE"/>
    <property type="match status" value="1"/>
</dbReference>
<proteinExistence type="predicted"/>
<dbReference type="Proteomes" id="UP000466517">
    <property type="component" value="Chromosome"/>
</dbReference>
<keyword evidence="1 5" id="KW-0436">Ligase</keyword>
<dbReference type="PANTHER" id="PTHR12835:SF5">
    <property type="entry name" value="BIOTIN--PROTEIN LIGASE"/>
    <property type="match status" value="1"/>
</dbReference>
<sequence>MNADRGVEKTREPLDVAKLNAAVAVPGSPWRRVEVVQDTGSTNADLLARARDGEDVAGAVLVAEHQTAGRGRNGRTWSAVPGAQISMSVGVPLGDLPTAAWGWLPLATGLAVVAAVAEVTGVAVGLKWPNDVLSTPDGRKLAGILAEVASPAPVVVIGIGLNVSLRADELPHPAATSLALLGAQVPDRAELIIALLRELQRRVGQLTAARGAGDALLADYVAHSLTISQRVRATLPGGREVVGRAVSIDDQGRLRIDTGPETVLVSAGDVVHLRPADEPG</sequence>
<dbReference type="PROSITE" id="PS51733">
    <property type="entry name" value="BPL_LPL_CATALYTIC"/>
    <property type="match status" value="1"/>
</dbReference>
<dbReference type="EC" id="6.3.4.15" evidence="3"/>
<dbReference type="CDD" id="cd16442">
    <property type="entry name" value="BPL"/>
    <property type="match status" value="1"/>
</dbReference>
<dbReference type="Pfam" id="PF02237">
    <property type="entry name" value="BPL_C"/>
    <property type="match status" value="1"/>
</dbReference>
<dbReference type="KEGG" id="mmag:MMAD_14690"/>
<accession>A0A7I7XC46</accession>
<dbReference type="Pfam" id="PF03099">
    <property type="entry name" value="BPL_LplA_LipB"/>
    <property type="match status" value="1"/>
</dbReference>
<dbReference type="InterPro" id="IPR004143">
    <property type="entry name" value="BPL_LPL_catalytic"/>
</dbReference>
<evidence type="ECO:0000256" key="2">
    <source>
        <dbReference type="ARBA" id="ARBA00023267"/>
    </source>
</evidence>
<dbReference type="InterPro" id="IPR003142">
    <property type="entry name" value="BPL_C"/>
</dbReference>
<dbReference type="SUPFAM" id="SSF55681">
    <property type="entry name" value="Class II aaRS and biotin synthetases"/>
    <property type="match status" value="1"/>
</dbReference>
<evidence type="ECO:0000256" key="3">
    <source>
        <dbReference type="ARBA" id="ARBA00024227"/>
    </source>
</evidence>
<dbReference type="NCBIfam" id="TIGR00121">
    <property type="entry name" value="birA_ligase"/>
    <property type="match status" value="1"/>
</dbReference>
<dbReference type="RefSeq" id="WP_179969656.1">
    <property type="nucleotide sequence ID" value="NZ_AP022610.1"/>
</dbReference>